<organism evidence="1">
    <name type="scientific">Oryza barthii</name>
    <dbReference type="NCBI Taxonomy" id="65489"/>
    <lineage>
        <taxon>Eukaryota</taxon>
        <taxon>Viridiplantae</taxon>
        <taxon>Streptophyta</taxon>
        <taxon>Embryophyta</taxon>
        <taxon>Tracheophyta</taxon>
        <taxon>Spermatophyta</taxon>
        <taxon>Magnoliopsida</taxon>
        <taxon>Liliopsida</taxon>
        <taxon>Poales</taxon>
        <taxon>Poaceae</taxon>
        <taxon>BOP clade</taxon>
        <taxon>Oryzoideae</taxon>
        <taxon>Oryzeae</taxon>
        <taxon>Oryzinae</taxon>
        <taxon>Oryza</taxon>
    </lineage>
</organism>
<evidence type="ECO:0000313" key="2">
    <source>
        <dbReference type="Proteomes" id="UP000026960"/>
    </source>
</evidence>
<evidence type="ECO:0008006" key="3">
    <source>
        <dbReference type="Google" id="ProtNLM"/>
    </source>
</evidence>
<dbReference type="EnsemblPlants" id="OBART09G04110.1">
    <property type="protein sequence ID" value="OBART09G04110.1"/>
    <property type="gene ID" value="OBART09G04110"/>
</dbReference>
<accession>A0A0D3H4S1</accession>
<dbReference type="HOGENOM" id="CLU_2593586_0_0_1"/>
<protein>
    <recommendedName>
        <fullName evidence="3">Reverse transcriptase zinc-binding domain-containing protein</fullName>
    </recommendedName>
</protein>
<dbReference type="Gramene" id="OBART09G04110.1">
    <property type="protein sequence ID" value="OBART09G04110.1"/>
    <property type="gene ID" value="OBART09G04110"/>
</dbReference>
<keyword evidence="2" id="KW-1185">Reference proteome</keyword>
<dbReference type="AlphaFoldDB" id="A0A0D3H4S1"/>
<reference evidence="1" key="1">
    <citation type="journal article" date="2009" name="Rice">
        <title>De Novo Next Generation Sequencing of Plant Genomes.</title>
        <authorList>
            <person name="Rounsley S."/>
            <person name="Marri P.R."/>
            <person name="Yu Y."/>
            <person name="He R."/>
            <person name="Sisneros N."/>
            <person name="Goicoechea J.L."/>
            <person name="Lee S.J."/>
            <person name="Angelova A."/>
            <person name="Kudrna D."/>
            <person name="Luo M."/>
            <person name="Affourtit J."/>
            <person name="Desany B."/>
            <person name="Knight J."/>
            <person name="Niazi F."/>
            <person name="Egholm M."/>
            <person name="Wing R.A."/>
        </authorList>
    </citation>
    <scope>NUCLEOTIDE SEQUENCE [LARGE SCALE GENOMIC DNA]</scope>
    <source>
        <strain evidence="1">cv. IRGC 105608</strain>
    </source>
</reference>
<proteinExistence type="predicted"/>
<dbReference type="PaxDb" id="65489-OBART09G04110.1"/>
<name>A0A0D3H4S1_9ORYZ</name>
<evidence type="ECO:0000313" key="1">
    <source>
        <dbReference type="EnsemblPlants" id="OBART09G04110.1"/>
    </source>
</evidence>
<sequence length="80" mass="9315">MIYGPIFGSKVFSKVKRCTETLMHVFFQCPFSVSCWNHLGILWDTSLRLANMIMKAKHGYSEQCFMEKFLLRGRPPVVLL</sequence>
<reference evidence="1" key="2">
    <citation type="submission" date="2015-03" db="UniProtKB">
        <authorList>
            <consortium name="EnsemblPlants"/>
        </authorList>
    </citation>
    <scope>IDENTIFICATION</scope>
</reference>
<dbReference type="Proteomes" id="UP000026960">
    <property type="component" value="Chromosome 9"/>
</dbReference>